<dbReference type="Proteomes" id="UP000299084">
    <property type="component" value="Unassembled WGS sequence"/>
</dbReference>
<dbReference type="EMBL" id="JWIN03003102">
    <property type="protein sequence ID" value="KAB1251207.1"/>
    <property type="molecule type" value="Genomic_DNA"/>
</dbReference>
<evidence type="ECO:0000259" key="1">
    <source>
        <dbReference type="PROSITE" id="PS50805"/>
    </source>
</evidence>
<evidence type="ECO:0000313" key="3">
    <source>
        <dbReference type="Proteomes" id="UP000299084"/>
    </source>
</evidence>
<name>A0A5N4BX78_CAMDR</name>
<dbReference type="InterPro" id="IPR036051">
    <property type="entry name" value="KRAB_dom_sf"/>
</dbReference>
<gene>
    <name evidence="2" type="ORF">Cadr_000031370</name>
</gene>
<dbReference type="GO" id="GO:0006355">
    <property type="term" value="P:regulation of DNA-templated transcription"/>
    <property type="evidence" value="ECO:0007669"/>
    <property type="project" value="InterPro"/>
</dbReference>
<comment type="caution">
    <text evidence="2">The sequence shown here is derived from an EMBL/GenBank/DDBJ whole genome shotgun (WGS) entry which is preliminary data.</text>
</comment>
<dbReference type="PANTHER" id="PTHR23232">
    <property type="entry name" value="KRAB DOMAIN C2H2 ZINC FINGER"/>
    <property type="match status" value="1"/>
</dbReference>
<dbReference type="Gene3D" id="6.10.140.140">
    <property type="match status" value="1"/>
</dbReference>
<accession>A0A5N4BX78</accession>
<dbReference type="Pfam" id="PF01352">
    <property type="entry name" value="KRAB"/>
    <property type="match status" value="1"/>
</dbReference>
<keyword evidence="3" id="KW-1185">Reference proteome</keyword>
<organism evidence="2 3">
    <name type="scientific">Camelus dromedarius</name>
    <name type="common">Dromedary</name>
    <name type="synonym">Arabian camel</name>
    <dbReference type="NCBI Taxonomy" id="9838"/>
    <lineage>
        <taxon>Eukaryota</taxon>
        <taxon>Metazoa</taxon>
        <taxon>Chordata</taxon>
        <taxon>Craniata</taxon>
        <taxon>Vertebrata</taxon>
        <taxon>Euteleostomi</taxon>
        <taxon>Mammalia</taxon>
        <taxon>Eutheria</taxon>
        <taxon>Laurasiatheria</taxon>
        <taxon>Artiodactyla</taxon>
        <taxon>Tylopoda</taxon>
        <taxon>Camelidae</taxon>
        <taxon>Camelus</taxon>
    </lineage>
</organism>
<feature type="non-terminal residue" evidence="2">
    <location>
        <position position="1"/>
    </location>
</feature>
<dbReference type="PROSITE" id="PS50805">
    <property type="entry name" value="KRAB"/>
    <property type="match status" value="1"/>
</dbReference>
<dbReference type="InterPro" id="IPR001909">
    <property type="entry name" value="KRAB"/>
</dbReference>
<dbReference type="STRING" id="9838.ENSCDRP00005009261"/>
<dbReference type="InterPro" id="IPR050169">
    <property type="entry name" value="Krueppel_C2H2_ZnF"/>
</dbReference>
<sequence length="219" mass="24871">LNRDVLLQASVSFKDVTVELTQEEWQQMGPVQKTLYRDVMLENYNNLVSVVNCIFKPEVIFKLEKGEEPWFSEEEVSNQSHRDYRDNNVIRKNKKIKGKHLQQVTCGNNKPLTREEDEAPRLHDDAAAPVTGQNTRVFSALARIPFDETWLKKEPLCGAVNCGGKVTAAEHRPALLPGPTIVLMAKIRHLTLDTKIMIGFAIKFGIIYPPGWNQFTQVA</sequence>
<dbReference type="PANTHER" id="PTHR23232:SF131">
    <property type="entry name" value="KRAB DOMAIN-CONTAINING PROTEIN"/>
    <property type="match status" value="1"/>
</dbReference>
<reference evidence="2 3" key="1">
    <citation type="journal article" date="2019" name="Mol. Ecol. Resour.">
        <title>Improving Illumina assemblies with Hi-C and long reads: an example with the North African dromedary.</title>
        <authorList>
            <person name="Elbers J.P."/>
            <person name="Rogers M.F."/>
            <person name="Perelman P.L."/>
            <person name="Proskuryakova A.A."/>
            <person name="Serdyukova N.A."/>
            <person name="Johnson W.E."/>
            <person name="Horin P."/>
            <person name="Corander J."/>
            <person name="Murphy D."/>
            <person name="Burger P.A."/>
        </authorList>
    </citation>
    <scope>NUCLEOTIDE SEQUENCE [LARGE SCALE GENOMIC DNA]</scope>
    <source>
        <strain evidence="2">Drom800</strain>
        <tissue evidence="2">Blood</tissue>
    </source>
</reference>
<dbReference type="CDD" id="cd07765">
    <property type="entry name" value="KRAB_A-box"/>
    <property type="match status" value="1"/>
</dbReference>
<proteinExistence type="predicted"/>
<dbReference type="SMART" id="SM00349">
    <property type="entry name" value="KRAB"/>
    <property type="match status" value="1"/>
</dbReference>
<feature type="domain" description="KRAB" evidence="1">
    <location>
        <begin position="11"/>
        <end position="82"/>
    </location>
</feature>
<evidence type="ECO:0000313" key="2">
    <source>
        <dbReference type="EMBL" id="KAB1251207.1"/>
    </source>
</evidence>
<protein>
    <submittedName>
        <fullName evidence="2">Zinc finger protein 510</fullName>
    </submittedName>
</protein>
<dbReference type="SUPFAM" id="SSF109640">
    <property type="entry name" value="KRAB domain (Kruppel-associated box)"/>
    <property type="match status" value="1"/>
</dbReference>
<dbReference type="AlphaFoldDB" id="A0A5N4BX78"/>